<accession>A0A173MQ74</accession>
<dbReference type="Pfam" id="PF20559">
    <property type="entry name" value="DUF6770"/>
    <property type="match status" value="1"/>
</dbReference>
<name>A0A173MQ74_9BACT</name>
<keyword evidence="2" id="KW-1185">Reference proteome</keyword>
<proteinExistence type="predicted"/>
<evidence type="ECO:0000313" key="2">
    <source>
        <dbReference type="Proteomes" id="UP000186917"/>
    </source>
</evidence>
<dbReference type="Proteomes" id="UP000186917">
    <property type="component" value="Unassembled WGS sequence"/>
</dbReference>
<dbReference type="STRING" id="477680.SAMN05421788_1011226"/>
<protein>
    <submittedName>
        <fullName evidence="1">Uncharacterized protein</fullName>
    </submittedName>
</protein>
<dbReference type="KEGG" id="fln:FLA_5847"/>
<evidence type="ECO:0000313" key="1">
    <source>
        <dbReference type="EMBL" id="SIS79048.1"/>
    </source>
</evidence>
<dbReference type="OrthoDB" id="1312899at2"/>
<dbReference type="EMBL" id="FTOR01000001">
    <property type="protein sequence ID" value="SIS79048.1"/>
    <property type="molecule type" value="Genomic_DNA"/>
</dbReference>
<sequence>MKQTIIAAFFCMLAGIGLCQNKLSIDNVRSVYLRNSGTIKDGDQIKGYYLFYQSDKVDKKTNEYTLQILDQNLNKVKDVVFEDSKKVELLEASYNGEQLGFLFKNGDTKTLDMKIYDMTGKMMASFSNEIDKKAERRLALAYAVVNNDENTNKNMFGLKGQGFVTVFPVKEDGHFTYHLEFYLANRKQFSFTSEDEEKFSVASYLGSTDSLLLLEVIKKRPGLSSNIVAINLYTHKKQFEISTKGNENPFVPVNMTVQKGTGNLIIMGAYYEPDANIIKDNSQGIGVYVYSTEGKLVNKSQNSFTGELSKYFNVRSNGKIEDIGYLYFHDIIQAADGKVFAVAEGYKRVADALGIGLNVLSMGSRSGGGYAGYTKMKVTDLVMLELNTDYKIINAKIYEKNSNSYPTPYADYNSQHALALIMKADGAFDYEFTLSNADKSSFSVCYNDYERSKDFKGNVFHSIRYNGKSFSTDQINLGTKATSMKVQPAKQGYVTILEYYKKDKRIDLRMEKLN</sequence>
<gene>
    <name evidence="1" type="ORF">SAMN05421788_1011226</name>
</gene>
<dbReference type="RefSeq" id="WP_076376639.1">
    <property type="nucleotide sequence ID" value="NZ_AP017422.1"/>
</dbReference>
<dbReference type="InterPro" id="IPR046661">
    <property type="entry name" value="DUF6770"/>
</dbReference>
<reference evidence="2" key="1">
    <citation type="submission" date="2017-01" db="EMBL/GenBank/DDBJ databases">
        <authorList>
            <person name="Varghese N."/>
            <person name="Submissions S."/>
        </authorList>
    </citation>
    <scope>NUCLEOTIDE SEQUENCE [LARGE SCALE GENOMIC DNA]</scope>
    <source>
        <strain evidence="2">DSM 21054</strain>
    </source>
</reference>
<organism evidence="1 2">
    <name type="scientific">Filimonas lacunae</name>
    <dbReference type="NCBI Taxonomy" id="477680"/>
    <lineage>
        <taxon>Bacteria</taxon>
        <taxon>Pseudomonadati</taxon>
        <taxon>Bacteroidota</taxon>
        <taxon>Chitinophagia</taxon>
        <taxon>Chitinophagales</taxon>
        <taxon>Chitinophagaceae</taxon>
        <taxon>Filimonas</taxon>
    </lineage>
</organism>
<dbReference type="AlphaFoldDB" id="A0A173MQ74"/>